<dbReference type="InterPro" id="IPR000515">
    <property type="entry name" value="MetI-like"/>
</dbReference>
<keyword evidence="4 7" id="KW-0812">Transmembrane</keyword>
<dbReference type="PANTHER" id="PTHR43163:SF6">
    <property type="entry name" value="DIPEPTIDE TRANSPORT SYSTEM PERMEASE PROTEIN DPPB-RELATED"/>
    <property type="match status" value="1"/>
</dbReference>
<feature type="transmembrane region" description="Helical" evidence="7">
    <location>
        <begin position="172"/>
        <end position="190"/>
    </location>
</feature>
<organism evidence="9 10">
    <name type="scientific">Microvirga aerophila</name>
    <dbReference type="NCBI Taxonomy" id="670291"/>
    <lineage>
        <taxon>Bacteria</taxon>
        <taxon>Pseudomonadati</taxon>
        <taxon>Pseudomonadota</taxon>
        <taxon>Alphaproteobacteria</taxon>
        <taxon>Hyphomicrobiales</taxon>
        <taxon>Methylobacteriaceae</taxon>
        <taxon>Microvirga</taxon>
    </lineage>
</organism>
<evidence type="ECO:0000313" key="10">
    <source>
        <dbReference type="Proteomes" id="UP000321085"/>
    </source>
</evidence>
<evidence type="ECO:0000256" key="1">
    <source>
        <dbReference type="ARBA" id="ARBA00004651"/>
    </source>
</evidence>
<dbReference type="Pfam" id="PF19300">
    <property type="entry name" value="BPD_transp_1_N"/>
    <property type="match status" value="1"/>
</dbReference>
<feature type="transmembrane region" description="Helical" evidence="7">
    <location>
        <begin position="9"/>
        <end position="27"/>
    </location>
</feature>
<protein>
    <submittedName>
        <fullName evidence="9">Peptide ABC transporter permease</fullName>
    </submittedName>
</protein>
<evidence type="ECO:0000256" key="5">
    <source>
        <dbReference type="ARBA" id="ARBA00022989"/>
    </source>
</evidence>
<dbReference type="Gene3D" id="1.10.3720.10">
    <property type="entry name" value="MetI-like"/>
    <property type="match status" value="1"/>
</dbReference>
<keyword evidence="10" id="KW-1185">Reference proteome</keyword>
<feature type="transmembrane region" description="Helical" evidence="7">
    <location>
        <begin position="130"/>
        <end position="160"/>
    </location>
</feature>
<name>A0A512BTS2_9HYPH</name>
<evidence type="ECO:0000313" key="9">
    <source>
        <dbReference type="EMBL" id="GEO15383.1"/>
    </source>
</evidence>
<keyword evidence="2 7" id="KW-0813">Transport</keyword>
<keyword evidence="3" id="KW-1003">Cell membrane</keyword>
<dbReference type="PANTHER" id="PTHR43163">
    <property type="entry name" value="DIPEPTIDE TRANSPORT SYSTEM PERMEASE PROTEIN DPPB-RELATED"/>
    <property type="match status" value="1"/>
</dbReference>
<feature type="domain" description="ABC transmembrane type-1" evidence="8">
    <location>
        <begin position="94"/>
        <end position="291"/>
    </location>
</feature>
<comment type="similarity">
    <text evidence="7">Belongs to the binding-protein-dependent transport system permease family.</text>
</comment>
<dbReference type="CDD" id="cd06261">
    <property type="entry name" value="TM_PBP2"/>
    <property type="match status" value="1"/>
</dbReference>
<dbReference type="Pfam" id="PF00528">
    <property type="entry name" value="BPD_transp_1"/>
    <property type="match status" value="1"/>
</dbReference>
<feature type="transmembrane region" description="Helical" evidence="7">
    <location>
        <begin position="226"/>
        <end position="252"/>
    </location>
</feature>
<accession>A0A512BTS2</accession>
<proteinExistence type="inferred from homology"/>
<feature type="transmembrane region" description="Helical" evidence="7">
    <location>
        <begin position="272"/>
        <end position="298"/>
    </location>
</feature>
<dbReference type="RefSeq" id="WP_147021832.1">
    <property type="nucleotide sequence ID" value="NZ_BJYU01000040.1"/>
</dbReference>
<reference evidence="9 10" key="1">
    <citation type="submission" date="2019-07" db="EMBL/GenBank/DDBJ databases">
        <title>Whole genome shotgun sequence of Microvirga aerophila NBRC 106136.</title>
        <authorList>
            <person name="Hosoyama A."/>
            <person name="Uohara A."/>
            <person name="Ohji S."/>
            <person name="Ichikawa N."/>
        </authorList>
    </citation>
    <scope>NUCLEOTIDE SEQUENCE [LARGE SCALE GENOMIC DNA]</scope>
    <source>
        <strain evidence="9 10">NBRC 106136</strain>
    </source>
</reference>
<evidence type="ECO:0000256" key="6">
    <source>
        <dbReference type="ARBA" id="ARBA00023136"/>
    </source>
</evidence>
<gene>
    <name evidence="9" type="ORF">MAE02_30790</name>
</gene>
<sequence>MARYVVRQFLLSIAVLLAVSLIGFVLLRASGDLALRIAGAEALASDVAQVRAAHGLDRPLPLQYLGWAGHVLRGEFGRSLFFPEEVSTLIAQRLPITLGLGALGLGAALVIGLPLGTLSALRPNSLFDRAVLAIAVLGQAMPPFWLGLLLIILFGLQLGWLPVSGADSWRHLILPTAVLAIATMPSFIRLTRSGMIEALRADYIRTARAKGLNPFSVVVKHALRNALIPVVAIAAVQLGALVGGSVVLETVFGIQGLGYLAWESINRADFPVVQAIVLVLGAIYCLLTFISDLLHAYLDPQLRQQ</sequence>
<dbReference type="PROSITE" id="PS50928">
    <property type="entry name" value="ABC_TM1"/>
    <property type="match status" value="1"/>
</dbReference>
<dbReference type="GO" id="GO:0005886">
    <property type="term" value="C:plasma membrane"/>
    <property type="evidence" value="ECO:0007669"/>
    <property type="project" value="UniProtKB-SubCell"/>
</dbReference>
<dbReference type="Proteomes" id="UP000321085">
    <property type="component" value="Unassembled WGS sequence"/>
</dbReference>
<keyword evidence="6 7" id="KW-0472">Membrane</keyword>
<dbReference type="GO" id="GO:0055085">
    <property type="term" value="P:transmembrane transport"/>
    <property type="evidence" value="ECO:0007669"/>
    <property type="project" value="InterPro"/>
</dbReference>
<dbReference type="InterPro" id="IPR045621">
    <property type="entry name" value="BPD_transp_1_N"/>
</dbReference>
<evidence type="ECO:0000256" key="3">
    <source>
        <dbReference type="ARBA" id="ARBA00022475"/>
    </source>
</evidence>
<dbReference type="InterPro" id="IPR035906">
    <property type="entry name" value="MetI-like_sf"/>
</dbReference>
<evidence type="ECO:0000256" key="4">
    <source>
        <dbReference type="ARBA" id="ARBA00022692"/>
    </source>
</evidence>
<evidence type="ECO:0000256" key="7">
    <source>
        <dbReference type="RuleBase" id="RU363032"/>
    </source>
</evidence>
<dbReference type="SUPFAM" id="SSF161098">
    <property type="entry name" value="MetI-like"/>
    <property type="match status" value="1"/>
</dbReference>
<keyword evidence="5 7" id="KW-1133">Transmembrane helix</keyword>
<evidence type="ECO:0000256" key="2">
    <source>
        <dbReference type="ARBA" id="ARBA00022448"/>
    </source>
</evidence>
<dbReference type="AlphaFoldDB" id="A0A512BTS2"/>
<dbReference type="EMBL" id="BJYU01000040">
    <property type="protein sequence ID" value="GEO15383.1"/>
    <property type="molecule type" value="Genomic_DNA"/>
</dbReference>
<comment type="subcellular location">
    <subcellularLocation>
        <location evidence="1 7">Cell membrane</location>
        <topology evidence="1 7">Multi-pass membrane protein</topology>
    </subcellularLocation>
</comment>
<feature type="transmembrane region" description="Helical" evidence="7">
    <location>
        <begin position="96"/>
        <end position="118"/>
    </location>
</feature>
<comment type="caution">
    <text evidence="9">The sequence shown here is derived from an EMBL/GenBank/DDBJ whole genome shotgun (WGS) entry which is preliminary data.</text>
</comment>
<evidence type="ECO:0000259" key="8">
    <source>
        <dbReference type="PROSITE" id="PS50928"/>
    </source>
</evidence>